<dbReference type="HAMAP" id="MF_04003">
    <property type="entry name" value="PPV_L2"/>
    <property type="match status" value="1"/>
</dbReference>
<dbReference type="GO" id="GO:0005198">
    <property type="term" value="F:structural molecule activity"/>
    <property type="evidence" value="ECO:0007669"/>
    <property type="project" value="UniProtKB-UniRule"/>
</dbReference>
<keyword evidence="14 15" id="KW-1160">Virus entry into host cell</keyword>
<comment type="subunit">
    <text evidence="15">Interacts with major capsid protein L1. Interacts with E2; this interaction inhibits E2 transcriptional activity but not the DNA replication function E2. Interacts with host HSPA8; this interaction is required for L2 nuclear translocation. Interacts with host importins KPNB2 and KPNB3. Forms a complex with importin alpha2-beta1 heterodimers via interaction with the importin alpha2 adapter. Interacts with host DYNLT1; this interaction is essential for virus intracellular transport during entry. Interacts (via C-terminus) with host retromer subunits VPS35 AND VPS29.</text>
</comment>
<proteinExistence type="inferred from homology"/>
<keyword evidence="13" id="KW-1015">Disulfide bond</keyword>
<dbReference type="GO" id="GO:0043657">
    <property type="term" value="C:host cell"/>
    <property type="evidence" value="ECO:0007669"/>
    <property type="project" value="GOC"/>
</dbReference>
<comment type="similarity">
    <text evidence="15">Belongs to the papillomaviridae L2 protein family.</text>
</comment>
<keyword evidence="6" id="KW-1040">Host Golgi apparatus</keyword>
<name>A0A385PHK1_9PAPI</name>
<accession>A0A385PHK1</accession>
<evidence type="ECO:0000256" key="5">
    <source>
        <dbReference type="ARBA" id="ARBA00022581"/>
    </source>
</evidence>
<keyword evidence="5 15" id="KW-0945">Host-virus interaction</keyword>
<evidence type="ECO:0000256" key="14">
    <source>
        <dbReference type="ARBA" id="ARBA00023296"/>
    </source>
</evidence>
<evidence type="ECO:0000256" key="13">
    <source>
        <dbReference type="ARBA" id="ARBA00023157"/>
    </source>
</evidence>
<keyword evidence="1 15" id="KW-1163">Viral penetration into host nucleus</keyword>
<evidence type="ECO:0000256" key="12">
    <source>
        <dbReference type="ARBA" id="ARBA00023125"/>
    </source>
</evidence>
<evidence type="ECO:0000256" key="1">
    <source>
        <dbReference type="ARBA" id="ARBA00022524"/>
    </source>
</evidence>
<reference evidence="16" key="1">
    <citation type="journal article" date="2018" name="Nat. Med.">
        <title>Expanded skin virome in DOCK8-deficient patients.</title>
        <authorList>
            <consortium name="NISC Comparative Sequencing Program"/>
            <person name="Tirosh O."/>
            <person name="Conlan S."/>
            <person name="Deming C."/>
            <person name="Lee-Lin S.Q."/>
            <person name="Huang X."/>
            <person name="Su H.C."/>
            <person name="Freeman A.F."/>
            <person name="Segre J.A."/>
            <person name="Kong H.H."/>
        </authorList>
    </citation>
    <scope>NUCLEOTIDE SEQUENCE</scope>
    <source>
        <strain evidence="16">HPV-mSK_004</strain>
    </source>
</reference>
<comment type="subcellular location">
    <subcellularLocation>
        <location evidence="15">Virion</location>
    </subcellularLocation>
    <subcellularLocation>
        <location evidence="15">Host nucleus</location>
    </subcellularLocation>
</comment>
<evidence type="ECO:0000256" key="15">
    <source>
        <dbReference type="HAMAP-Rule" id="MF_04003"/>
    </source>
</evidence>
<evidence type="ECO:0000256" key="11">
    <source>
        <dbReference type="ARBA" id="ARBA00023120"/>
    </source>
</evidence>
<keyword evidence="11 15" id="KW-1176">Cytoplasmic inwards viral transport</keyword>
<evidence type="ECO:0000256" key="7">
    <source>
        <dbReference type="ARBA" id="ARBA00022844"/>
    </source>
</evidence>
<sequence>MMYRAGRNKRASAEDLYKQCATGDCPPDVKNKIEGDTWADRLLKWFGSVVYFGGLGIGTGRGSGGSTGYRPLGAGTSRPIGESIPVRPAVPVDPIGPVELVPIDTANPAGPAIVQLTDITLPDPSIIDISNPTTDLGAGEIDIISANDPLTDIGGVGSNPTIISTTNESAVLDVQPIPPPKRFALDVGNTPTGTHLTVYASTTHPDPDINIFVTSGFEGEIVGDVEEIPLETFNTMQEFELQEPVQKTSTPSDVLTRFVGRARNLYNRFTEQVPTQNPNFLGQVSRAVQFEFENPAFEDDVSFTFERDIAELQAAPDTDFRDIRVLHRPSYSTTETGLVRVSRLGERATITTRSGLELGRPVHFYQDISVIEPTDTIELQPINDTSHISTTVNTMLDSTIINPAFDSNLYNEANLLDEYTEEFDNAHLLMTTTETDNETLTVPTLPPGTSIRVFIDDYGSGIVVFNPVVTTKQQAVLPIPTEPHLILDLFSDDFYLHPGYLKRKRKRSDIF</sequence>
<comment type="caution">
    <text evidence="15">Lacks conserved residue(s) required for the propagation of feature annotation.</text>
</comment>
<dbReference type="GO" id="GO:0075521">
    <property type="term" value="P:microtubule-dependent intracellular transport of viral material towards nucleus"/>
    <property type="evidence" value="ECO:0007669"/>
    <property type="project" value="UniProtKB-UniRule"/>
</dbReference>
<dbReference type="EMBL" id="MH777155">
    <property type="protein sequence ID" value="AYA93399.1"/>
    <property type="molecule type" value="Genomic_DNA"/>
</dbReference>
<evidence type="ECO:0000256" key="6">
    <source>
        <dbReference type="ARBA" id="ARBA00022812"/>
    </source>
</evidence>
<evidence type="ECO:0000256" key="2">
    <source>
        <dbReference type="ARBA" id="ARBA00022553"/>
    </source>
</evidence>
<evidence type="ECO:0000256" key="9">
    <source>
        <dbReference type="ARBA" id="ARBA00022952"/>
    </source>
</evidence>
<dbReference type="GO" id="GO:0075732">
    <property type="term" value="P:viral penetration into host nucleus"/>
    <property type="evidence" value="ECO:0007669"/>
    <property type="project" value="UniProtKB-KW"/>
</dbReference>
<keyword evidence="7 15" id="KW-0946">Virion</keyword>
<comment type="PTM">
    <text evidence="15">Highly phosphorylated.</text>
</comment>
<keyword evidence="12 15" id="KW-0238">DNA-binding</keyword>
<evidence type="ECO:0000256" key="4">
    <source>
        <dbReference type="ARBA" id="ARBA00022562"/>
    </source>
</evidence>
<dbReference type="GO" id="GO:0042025">
    <property type="term" value="C:host cell nucleus"/>
    <property type="evidence" value="ECO:0007669"/>
    <property type="project" value="UniProtKB-SubCell"/>
</dbReference>
<keyword evidence="8 15" id="KW-0426">Late protein</keyword>
<dbReference type="GO" id="GO:0003677">
    <property type="term" value="F:DNA binding"/>
    <property type="evidence" value="ECO:0007669"/>
    <property type="project" value="UniProtKB-UniRule"/>
</dbReference>
<gene>
    <name evidence="15" type="primary">L2</name>
</gene>
<comment type="function">
    <text evidence="15">Minor protein of the capsid that localizes along the inner surface of the virion, within the central cavities beneath the L1 pentamers. Plays a role in capsid stabilization through interaction with the major capsid protein L1. Once the virion enters the host cell, L2 escorts the genomic DNA into the nucleus by promoting escape from the endosomal compartments and traffic through the host Golgi network. Mechanistically, the C-terminus of L2 possesses a cell-penetrating peptide that protudes from the host endosome, interacts with host cytoplasmic retromer cargo and thereby mediates the capsid delivery to the host trans-Golgi network. Plays a role through its interaction with host dynein in the intracellular microtubule-dependent transport of viral capsid toward the nucleus. Mediates the viral genome import into the nucleus through binding to host importins. Once within the nucleus, L2 localizes viral genomes to host PML bodies in order to activate early gene expression for establishment of infection. Later on, promotes late gene expression by interacting with the viral E2 protein and by inhibiting its transcriptional activation functions. During virion assembly, encapsidates the genome by direct interaction with the viral DNA.</text>
</comment>
<keyword evidence="10" id="KW-1039">Host endosome</keyword>
<dbReference type="Pfam" id="PF00513">
    <property type="entry name" value="Late_protein_L2"/>
    <property type="match status" value="1"/>
</dbReference>
<evidence type="ECO:0000256" key="3">
    <source>
        <dbReference type="ARBA" id="ARBA00022561"/>
    </source>
</evidence>
<dbReference type="GO" id="GO:0019028">
    <property type="term" value="C:viral capsid"/>
    <property type="evidence" value="ECO:0007669"/>
    <property type="project" value="UniProtKB-UniRule"/>
</dbReference>
<dbReference type="InterPro" id="IPR000784">
    <property type="entry name" value="Late_L2"/>
</dbReference>
<protein>
    <recommendedName>
        <fullName evidence="15">Minor capsid protein L2</fullName>
    </recommendedName>
</protein>
<evidence type="ECO:0000313" key="16">
    <source>
        <dbReference type="EMBL" id="AYA93399.1"/>
    </source>
</evidence>
<keyword evidence="4 15" id="KW-1048">Host nucleus</keyword>
<dbReference type="GO" id="GO:0046718">
    <property type="term" value="P:symbiont entry into host cell"/>
    <property type="evidence" value="ECO:0007669"/>
    <property type="project" value="UniProtKB-KW"/>
</dbReference>
<keyword evidence="2 15" id="KW-0597">Phosphoprotein</keyword>
<evidence type="ECO:0000256" key="8">
    <source>
        <dbReference type="ARBA" id="ARBA00022921"/>
    </source>
</evidence>
<evidence type="ECO:0000256" key="10">
    <source>
        <dbReference type="ARBA" id="ARBA00023046"/>
    </source>
</evidence>
<keyword evidence="3 15" id="KW-0167">Capsid protein</keyword>
<keyword evidence="9 15" id="KW-1177">Microtubular inwards viral transport</keyword>
<organism evidence="16">
    <name type="scientific">Human papillomavirus</name>
    <dbReference type="NCBI Taxonomy" id="10566"/>
    <lineage>
        <taxon>Viruses</taxon>
        <taxon>Monodnaviria</taxon>
        <taxon>Shotokuvirae</taxon>
        <taxon>Cossaviricota</taxon>
        <taxon>Papovaviricetes</taxon>
        <taxon>Zurhausenvirales</taxon>
        <taxon>Papillomaviridae</taxon>
    </lineage>
</organism>